<dbReference type="GO" id="GO:0006784">
    <property type="term" value="P:heme A biosynthetic process"/>
    <property type="evidence" value="ECO:0007669"/>
    <property type="project" value="InterPro"/>
</dbReference>
<dbReference type="GO" id="GO:0016491">
    <property type="term" value="F:oxidoreductase activity"/>
    <property type="evidence" value="ECO:0007669"/>
    <property type="project" value="UniProtKB-KW"/>
</dbReference>
<evidence type="ECO:0000256" key="7">
    <source>
        <dbReference type="ARBA" id="ARBA00023004"/>
    </source>
</evidence>
<name>A0A3B0REC3_9ZZZZ</name>
<keyword evidence="8" id="KW-0350">Heme biosynthesis</keyword>
<feature type="transmembrane region" description="Helical" evidence="12">
    <location>
        <begin position="258"/>
        <end position="277"/>
    </location>
</feature>
<evidence type="ECO:0000256" key="9">
    <source>
        <dbReference type="ARBA" id="ARBA00023136"/>
    </source>
</evidence>
<sequence>MILGGTIVRATGSGDGCGDTWPKCGDQFVPPNATIETLIEFSHRASSFLAGLGVLAVVILALWFFPKGDITRRAAVVSGILLIIEALLGAALVLYGWVDADISLGRMFVVPLHLTNTFLLLGALTLTAWWGSGFPAPVRPLRRATVGWLGAGVLVIIILGATGALNALADTIFPSESITGGLADKFGPTAPLLSKLRIVHPTLAILGGLFVGWVAAQQTRFASARTKRLSTAVSVAVLSQFFIGIANIFLLTPLAMQVLHLMVADVLWIVYVVFAASRVGDRVEAKRTKAVAV</sequence>
<comment type="subcellular location">
    <subcellularLocation>
        <location evidence="1">Membrane</location>
        <topology evidence="1">Multi-pass membrane protein</topology>
    </subcellularLocation>
</comment>
<gene>
    <name evidence="13" type="ORF">MNBD_ACTINO01-838</name>
</gene>
<dbReference type="Pfam" id="PF02628">
    <property type="entry name" value="COX15-CtaA"/>
    <property type="match status" value="1"/>
</dbReference>
<accession>A0A3B0REC3</accession>
<dbReference type="AlphaFoldDB" id="A0A3B0REC3"/>
<protein>
    <submittedName>
        <fullName evidence="13">Heme A synthase, cytochrome oxidase biogenesis protein Cox15-CtaA</fullName>
    </submittedName>
</protein>
<keyword evidence="6" id="KW-0560">Oxidoreductase</keyword>
<evidence type="ECO:0000256" key="3">
    <source>
        <dbReference type="ARBA" id="ARBA00022692"/>
    </source>
</evidence>
<evidence type="ECO:0000256" key="8">
    <source>
        <dbReference type="ARBA" id="ARBA00023133"/>
    </source>
</evidence>
<keyword evidence="10" id="KW-1015">Disulfide bond</keyword>
<organism evidence="13">
    <name type="scientific">hydrothermal vent metagenome</name>
    <dbReference type="NCBI Taxonomy" id="652676"/>
    <lineage>
        <taxon>unclassified sequences</taxon>
        <taxon>metagenomes</taxon>
        <taxon>ecological metagenomes</taxon>
    </lineage>
</organism>
<evidence type="ECO:0000256" key="10">
    <source>
        <dbReference type="ARBA" id="ARBA00023157"/>
    </source>
</evidence>
<comment type="pathway">
    <text evidence="11">Porphyrin-containing compound metabolism.</text>
</comment>
<evidence type="ECO:0000256" key="12">
    <source>
        <dbReference type="SAM" id="Phobius"/>
    </source>
</evidence>
<keyword evidence="5 12" id="KW-1133">Transmembrane helix</keyword>
<keyword evidence="7" id="KW-0408">Iron</keyword>
<dbReference type="PANTHER" id="PTHR35457">
    <property type="entry name" value="HEME A SYNTHASE"/>
    <property type="match status" value="1"/>
</dbReference>
<feature type="transmembrane region" description="Helical" evidence="12">
    <location>
        <begin position="118"/>
        <end position="136"/>
    </location>
</feature>
<evidence type="ECO:0000256" key="4">
    <source>
        <dbReference type="ARBA" id="ARBA00022723"/>
    </source>
</evidence>
<feature type="transmembrane region" description="Helical" evidence="12">
    <location>
        <begin position="45"/>
        <end position="65"/>
    </location>
</feature>
<dbReference type="EMBL" id="UOEI01000038">
    <property type="protein sequence ID" value="VAV90432.1"/>
    <property type="molecule type" value="Genomic_DNA"/>
</dbReference>
<feature type="transmembrane region" description="Helical" evidence="12">
    <location>
        <begin position="198"/>
        <end position="216"/>
    </location>
</feature>
<dbReference type="PANTHER" id="PTHR35457:SF1">
    <property type="entry name" value="HEME A SYNTHASE"/>
    <property type="match status" value="1"/>
</dbReference>
<dbReference type="GO" id="GO:0016020">
    <property type="term" value="C:membrane"/>
    <property type="evidence" value="ECO:0007669"/>
    <property type="project" value="UniProtKB-SubCell"/>
</dbReference>
<keyword evidence="3 12" id="KW-0812">Transmembrane</keyword>
<feature type="transmembrane region" description="Helical" evidence="12">
    <location>
        <begin position="77"/>
        <end position="98"/>
    </location>
</feature>
<evidence type="ECO:0000256" key="1">
    <source>
        <dbReference type="ARBA" id="ARBA00004141"/>
    </source>
</evidence>
<evidence type="ECO:0000256" key="6">
    <source>
        <dbReference type="ARBA" id="ARBA00023002"/>
    </source>
</evidence>
<evidence type="ECO:0000256" key="11">
    <source>
        <dbReference type="ARBA" id="ARBA00023444"/>
    </source>
</evidence>
<feature type="transmembrane region" description="Helical" evidence="12">
    <location>
        <begin position="228"/>
        <end position="252"/>
    </location>
</feature>
<feature type="transmembrane region" description="Helical" evidence="12">
    <location>
        <begin position="148"/>
        <end position="169"/>
    </location>
</feature>
<proteinExistence type="predicted"/>
<dbReference type="InterPro" id="IPR050450">
    <property type="entry name" value="COX15/CtaA_HemeA_synthase"/>
</dbReference>
<dbReference type="GO" id="GO:0046872">
    <property type="term" value="F:metal ion binding"/>
    <property type="evidence" value="ECO:0007669"/>
    <property type="project" value="UniProtKB-KW"/>
</dbReference>
<keyword evidence="9 12" id="KW-0472">Membrane</keyword>
<evidence type="ECO:0000313" key="13">
    <source>
        <dbReference type="EMBL" id="VAV90432.1"/>
    </source>
</evidence>
<keyword evidence="4" id="KW-0479">Metal-binding</keyword>
<keyword evidence="2" id="KW-1003">Cell membrane</keyword>
<evidence type="ECO:0000256" key="2">
    <source>
        <dbReference type="ARBA" id="ARBA00022475"/>
    </source>
</evidence>
<reference evidence="13" key="1">
    <citation type="submission" date="2018-06" db="EMBL/GenBank/DDBJ databases">
        <authorList>
            <person name="Zhirakovskaya E."/>
        </authorList>
    </citation>
    <scope>NUCLEOTIDE SEQUENCE</scope>
</reference>
<dbReference type="InterPro" id="IPR003780">
    <property type="entry name" value="COX15/CtaA_fam"/>
</dbReference>
<evidence type="ECO:0000256" key="5">
    <source>
        <dbReference type="ARBA" id="ARBA00022989"/>
    </source>
</evidence>